<evidence type="ECO:0000313" key="2">
    <source>
        <dbReference type="Proteomes" id="UP000786183"/>
    </source>
</evidence>
<gene>
    <name evidence="1" type="ORF">AVCANL283_08560</name>
</gene>
<comment type="caution">
    <text evidence="1">The sequence shown here is derived from an EMBL/GenBank/DDBJ whole genome shotgun (WGS) entry which is preliminary data.</text>
</comment>
<dbReference type="RefSeq" id="WP_224325588.1">
    <property type="nucleotide sequence ID" value="NZ_JACGBB010000036.1"/>
</dbReference>
<sequence>MAFKNAIIDDRLEKKYSFVDICIKHTNDWYLRQHHKFPFEERIVIDEELDCWFMNCMYFDDPELDHAKLNKSLWILYYKGEHIRIILDYDISQEIDNVVYDKVYKILSIRDNKTLNEKEIIALLKEILAVYKWDGAIDEKEECTIYVREEVFGDDE</sequence>
<dbReference type="Proteomes" id="UP000786183">
    <property type="component" value="Unassembled WGS sequence"/>
</dbReference>
<proteinExistence type="predicted"/>
<evidence type="ECO:0000313" key="1">
    <source>
        <dbReference type="EMBL" id="MBZ7988141.1"/>
    </source>
</evidence>
<dbReference type="EMBL" id="JACGBB010000036">
    <property type="protein sequence ID" value="MBZ7988141.1"/>
    <property type="molecule type" value="Genomic_DNA"/>
</dbReference>
<keyword evidence="2" id="KW-1185">Reference proteome</keyword>
<organism evidence="1 2">
    <name type="scientific">Campylobacter canadensis</name>
    <dbReference type="NCBI Taxonomy" id="449520"/>
    <lineage>
        <taxon>Bacteria</taxon>
        <taxon>Pseudomonadati</taxon>
        <taxon>Campylobacterota</taxon>
        <taxon>Epsilonproteobacteria</taxon>
        <taxon>Campylobacterales</taxon>
        <taxon>Campylobacteraceae</taxon>
        <taxon>Campylobacter</taxon>
    </lineage>
</organism>
<accession>A0ABS7WTP1</accession>
<protein>
    <submittedName>
        <fullName evidence="1">Uncharacterized protein</fullName>
    </submittedName>
</protein>
<reference evidence="1 2" key="1">
    <citation type="submission" date="2020-07" db="EMBL/GenBank/DDBJ databases">
        <title>Transfer of Campylobacter canadensis to the novel genus Avispirillum gen. nov., that also includes two novel species recovered from migratory waterfowl: Avispirillum anseris sp. nov. and Avispirillum brantae sp. nov.</title>
        <authorList>
            <person name="Miller W.G."/>
            <person name="Chapman M.H."/>
            <person name="Yee E."/>
            <person name="Inglis G.D."/>
        </authorList>
    </citation>
    <scope>NUCLEOTIDE SEQUENCE [LARGE SCALE GENOMIC DNA]</scope>
    <source>
        <strain evidence="1 2">L283</strain>
    </source>
</reference>
<name>A0ABS7WTP1_9BACT</name>